<protein>
    <submittedName>
        <fullName evidence="1">Uncharacterized protein</fullName>
    </submittedName>
</protein>
<dbReference type="Proteomes" id="UP001151532">
    <property type="component" value="Unassembled WGS sequence"/>
</dbReference>
<dbReference type="AlphaFoldDB" id="A0A9Q0NNG0"/>
<organism evidence="1 2">
    <name type="scientific">Salix purpurea</name>
    <name type="common">Purple osier willow</name>
    <dbReference type="NCBI Taxonomy" id="77065"/>
    <lineage>
        <taxon>Eukaryota</taxon>
        <taxon>Viridiplantae</taxon>
        <taxon>Streptophyta</taxon>
        <taxon>Embryophyta</taxon>
        <taxon>Tracheophyta</taxon>
        <taxon>Spermatophyta</taxon>
        <taxon>Magnoliopsida</taxon>
        <taxon>eudicotyledons</taxon>
        <taxon>Gunneridae</taxon>
        <taxon>Pentapetalae</taxon>
        <taxon>rosids</taxon>
        <taxon>fabids</taxon>
        <taxon>Malpighiales</taxon>
        <taxon>Salicaceae</taxon>
        <taxon>Saliceae</taxon>
        <taxon>Salix</taxon>
    </lineage>
</organism>
<gene>
    <name evidence="1" type="ORF">OIU79_026098</name>
</gene>
<accession>A0A9Q0NNG0</accession>
<dbReference type="EMBL" id="JAPFFK010000642">
    <property type="protein sequence ID" value="KAJ6672998.1"/>
    <property type="molecule type" value="Genomic_DNA"/>
</dbReference>
<sequence>MDAIDSVVDPLGEFAKDSVRLVKHLSQTRSKRIHKGGISYCNWIRGYGICWILREVDFLSQLIISLLGLLRSCGSSTIRI</sequence>
<reference evidence="1" key="1">
    <citation type="submission" date="2022-11" db="EMBL/GenBank/DDBJ databases">
        <authorList>
            <person name="Hyden B.L."/>
            <person name="Feng K."/>
            <person name="Yates T."/>
            <person name="Jawdy S."/>
            <person name="Smart L.B."/>
            <person name="Muchero W."/>
        </authorList>
    </citation>
    <scope>NUCLEOTIDE SEQUENCE</scope>
    <source>
        <tissue evidence="1">Shoot tip</tissue>
    </source>
</reference>
<evidence type="ECO:0000313" key="2">
    <source>
        <dbReference type="Proteomes" id="UP001151532"/>
    </source>
</evidence>
<proteinExistence type="predicted"/>
<evidence type="ECO:0000313" key="1">
    <source>
        <dbReference type="EMBL" id="KAJ6672998.1"/>
    </source>
</evidence>
<keyword evidence="2" id="KW-1185">Reference proteome</keyword>
<reference evidence="1" key="2">
    <citation type="journal article" date="2023" name="Int. J. Mol. Sci.">
        <title>De Novo Assembly and Annotation of 11 Diverse Shrub Willow (Salix) Genomes Reveals Novel Gene Organization in Sex-Linked Regions.</title>
        <authorList>
            <person name="Hyden B."/>
            <person name="Feng K."/>
            <person name="Yates T.B."/>
            <person name="Jawdy S."/>
            <person name="Cereghino C."/>
            <person name="Smart L.B."/>
            <person name="Muchero W."/>
        </authorList>
    </citation>
    <scope>NUCLEOTIDE SEQUENCE</scope>
    <source>
        <tissue evidence="1">Shoot tip</tissue>
    </source>
</reference>
<dbReference type="OrthoDB" id="504453at2759"/>
<comment type="caution">
    <text evidence="1">The sequence shown here is derived from an EMBL/GenBank/DDBJ whole genome shotgun (WGS) entry which is preliminary data.</text>
</comment>
<name>A0A9Q0NNG0_SALPP</name>